<dbReference type="Proteomes" id="UP000000323">
    <property type="component" value="Chromosome 1"/>
</dbReference>
<dbReference type="PANTHER" id="PTHR30250">
    <property type="entry name" value="PST FAMILY PREDICTED COLANIC ACID TRANSPORTER"/>
    <property type="match status" value="1"/>
</dbReference>
<feature type="transmembrane region" description="Helical" evidence="6">
    <location>
        <begin position="207"/>
        <end position="224"/>
    </location>
</feature>
<keyword evidence="3 6" id="KW-0812">Transmembrane</keyword>
<accession>D1CD87</accession>
<dbReference type="KEGG" id="ttr:Tter_1846"/>
<feature type="transmembrane region" description="Helical" evidence="6">
    <location>
        <begin position="244"/>
        <end position="263"/>
    </location>
</feature>
<feature type="transmembrane region" description="Helical" evidence="6">
    <location>
        <begin position="41"/>
        <end position="63"/>
    </location>
</feature>
<evidence type="ECO:0000313" key="7">
    <source>
        <dbReference type="EMBL" id="ACZ42752.1"/>
    </source>
</evidence>
<proteinExistence type="predicted"/>
<feature type="transmembrane region" description="Helical" evidence="6">
    <location>
        <begin position="321"/>
        <end position="340"/>
    </location>
</feature>
<gene>
    <name evidence="7" type="ordered locus">Tter_1846</name>
</gene>
<keyword evidence="2" id="KW-1003">Cell membrane</keyword>
<dbReference type="OrthoDB" id="5240734at2"/>
<dbReference type="InterPro" id="IPR050833">
    <property type="entry name" value="Poly_Biosynth_Transport"/>
</dbReference>
<organism evidence="7 8">
    <name type="scientific">Thermobaculum terrenum (strain ATCC BAA-798 / CCMEE 7001 / YNP1)</name>
    <dbReference type="NCBI Taxonomy" id="525904"/>
    <lineage>
        <taxon>Bacteria</taxon>
        <taxon>Bacillati</taxon>
        <taxon>Chloroflexota</taxon>
        <taxon>Chloroflexia</taxon>
        <taxon>Candidatus Thermobaculales</taxon>
        <taxon>Candidatus Thermobaculaceae</taxon>
        <taxon>Thermobaculum</taxon>
    </lineage>
</organism>
<dbReference type="GO" id="GO:0005886">
    <property type="term" value="C:plasma membrane"/>
    <property type="evidence" value="ECO:0007669"/>
    <property type="project" value="UniProtKB-SubCell"/>
</dbReference>
<keyword evidence="4 6" id="KW-1133">Transmembrane helix</keyword>
<sequence>MLKDTVLVFISRNFQKVVSLLLTVMLARVAGREGLGSYGLLVTISTFVTTVATLGLGPAHVHFRGQKQLSLEEIIGNSFIGAIIFGLSSILAFSILRPYLNMELESKLSITIITLTFPVAILQSYLDYVWVSERKLDWFSAMYVARYLTLPVFILLGLVIWSGDVGIAFGLAANSITTLLLSLVTIARNLGFSFRVSLDAFFKAVRYGFHIEAGTVAQAIGYRFDYFLVKYFLGSSHLGLYVPATNWAEVVWLIPGAISTALLPRVSVADRKSVKDITAATMRITFTISLIIGLGIMVFSHFIITLLYGRSFLGAVDALRILLIGTVVFSLQRVLSNYFIGQGEAKWFQIATLASMCINVVMNVFLLGVAGWGIEGAALSSAVSYSLSTIFLTVLFIRWSGLPIRDILIINSMDVSKILQQGSLIYRRIVEAR</sequence>
<name>D1CD87_THET1</name>
<comment type="subcellular location">
    <subcellularLocation>
        <location evidence="1">Cell membrane</location>
        <topology evidence="1">Multi-pass membrane protein</topology>
    </subcellularLocation>
</comment>
<evidence type="ECO:0000313" key="8">
    <source>
        <dbReference type="Proteomes" id="UP000000323"/>
    </source>
</evidence>
<feature type="transmembrane region" description="Helical" evidence="6">
    <location>
        <begin position="143"/>
        <end position="161"/>
    </location>
</feature>
<feature type="transmembrane region" description="Helical" evidence="6">
    <location>
        <begin position="347"/>
        <end position="372"/>
    </location>
</feature>
<evidence type="ECO:0000256" key="3">
    <source>
        <dbReference type="ARBA" id="ARBA00022692"/>
    </source>
</evidence>
<dbReference type="CDD" id="cd13128">
    <property type="entry name" value="MATE_Wzx_like"/>
    <property type="match status" value="1"/>
</dbReference>
<dbReference type="PANTHER" id="PTHR30250:SF11">
    <property type="entry name" value="O-ANTIGEN TRANSPORTER-RELATED"/>
    <property type="match status" value="1"/>
</dbReference>
<dbReference type="Pfam" id="PF01943">
    <property type="entry name" value="Polysacc_synt"/>
    <property type="match status" value="1"/>
</dbReference>
<reference evidence="8" key="1">
    <citation type="journal article" date="2010" name="Stand. Genomic Sci.">
        <title>Complete genome sequence of 'Thermobaculum terrenum' type strain (YNP1).</title>
        <authorList>
            <person name="Kiss H."/>
            <person name="Cleland D."/>
            <person name="Lapidus A."/>
            <person name="Lucas S."/>
            <person name="Glavina Del Rio T."/>
            <person name="Nolan M."/>
            <person name="Tice H."/>
            <person name="Han C."/>
            <person name="Goodwin L."/>
            <person name="Pitluck S."/>
            <person name="Liolios K."/>
            <person name="Ivanova N."/>
            <person name="Mavromatis K."/>
            <person name="Ovchinnikova G."/>
            <person name="Pati A."/>
            <person name="Chen A."/>
            <person name="Palaniappan K."/>
            <person name="Land M."/>
            <person name="Hauser L."/>
            <person name="Chang Y."/>
            <person name="Jeffries C."/>
            <person name="Lu M."/>
            <person name="Brettin T."/>
            <person name="Detter J."/>
            <person name="Goker M."/>
            <person name="Tindall B."/>
            <person name="Beck B."/>
            <person name="McDermott T."/>
            <person name="Woyke T."/>
            <person name="Bristow J."/>
            <person name="Eisen J."/>
            <person name="Markowitz V."/>
            <person name="Hugenholtz P."/>
            <person name="Kyrpides N."/>
            <person name="Klenk H."/>
            <person name="Cheng J."/>
        </authorList>
    </citation>
    <scope>NUCLEOTIDE SEQUENCE [LARGE SCALE GENOMIC DNA]</scope>
    <source>
        <strain evidence="8">ATCC BAA-798 / YNP1</strain>
    </source>
</reference>
<dbReference type="RefSeq" id="WP_012875783.1">
    <property type="nucleotide sequence ID" value="NC_013525.1"/>
</dbReference>
<feature type="transmembrane region" description="Helical" evidence="6">
    <location>
        <begin position="167"/>
        <end position="186"/>
    </location>
</feature>
<keyword evidence="5 6" id="KW-0472">Membrane</keyword>
<evidence type="ECO:0000256" key="6">
    <source>
        <dbReference type="SAM" id="Phobius"/>
    </source>
</evidence>
<feature type="transmembrane region" description="Helical" evidence="6">
    <location>
        <begin position="108"/>
        <end position="131"/>
    </location>
</feature>
<dbReference type="EMBL" id="CP001825">
    <property type="protein sequence ID" value="ACZ42752.1"/>
    <property type="molecule type" value="Genomic_DNA"/>
</dbReference>
<dbReference type="eggNOG" id="COG2244">
    <property type="taxonomic scope" value="Bacteria"/>
</dbReference>
<feature type="transmembrane region" description="Helical" evidence="6">
    <location>
        <begin position="75"/>
        <end position="96"/>
    </location>
</feature>
<evidence type="ECO:0000256" key="5">
    <source>
        <dbReference type="ARBA" id="ARBA00023136"/>
    </source>
</evidence>
<dbReference type="STRING" id="525904.Tter_1846"/>
<feature type="transmembrane region" description="Helical" evidence="6">
    <location>
        <begin position="378"/>
        <end position="397"/>
    </location>
</feature>
<feature type="transmembrane region" description="Helical" evidence="6">
    <location>
        <begin position="284"/>
        <end position="309"/>
    </location>
</feature>
<dbReference type="InterPro" id="IPR002797">
    <property type="entry name" value="Polysacc_synth"/>
</dbReference>
<protein>
    <submittedName>
        <fullName evidence="7">Polysaccharide biosynthesis protein</fullName>
    </submittedName>
</protein>
<evidence type="ECO:0000256" key="1">
    <source>
        <dbReference type="ARBA" id="ARBA00004651"/>
    </source>
</evidence>
<dbReference type="AlphaFoldDB" id="D1CD87"/>
<dbReference type="HOGENOM" id="CLU_633030_0_0_0"/>
<keyword evidence="8" id="KW-1185">Reference proteome</keyword>
<evidence type="ECO:0000256" key="4">
    <source>
        <dbReference type="ARBA" id="ARBA00022989"/>
    </source>
</evidence>
<evidence type="ECO:0000256" key="2">
    <source>
        <dbReference type="ARBA" id="ARBA00022475"/>
    </source>
</evidence>